<evidence type="ECO:0000313" key="2">
    <source>
        <dbReference type="EMBL" id="MEW9573601.1"/>
    </source>
</evidence>
<comment type="caution">
    <text evidence="2">The sequence shown here is derived from an EMBL/GenBank/DDBJ whole genome shotgun (WGS) entry which is preliminary data.</text>
</comment>
<feature type="transmembrane region" description="Helical" evidence="1">
    <location>
        <begin position="134"/>
        <end position="157"/>
    </location>
</feature>
<reference evidence="2 3" key="1">
    <citation type="submission" date="2024-06" db="EMBL/GenBank/DDBJ databases">
        <authorList>
            <person name="Woo H."/>
        </authorList>
    </citation>
    <scope>NUCLEOTIDE SEQUENCE [LARGE SCALE GENOMIC DNA]</scope>
    <source>
        <strain evidence="2 3">Si-c</strain>
    </source>
</reference>
<evidence type="ECO:0000256" key="1">
    <source>
        <dbReference type="SAM" id="Phobius"/>
    </source>
</evidence>
<sequence>MPVLSKVAASSMARVAVALVGGAVYVGSLDLVYACGYWWLLHGVPPGRILQVIASGVLGRRSFDGGIASVSLGLLLQYAISFVMVGAYYVVSGWMPALIRRAIWIYGALYGLWLYVAMNDVVVPLSAAAKGSTIPSWVVGSIVESVLLIGVPIAWIARWARNPGG</sequence>
<name>A0ABV3QIC8_9GAMM</name>
<keyword evidence="1" id="KW-0472">Membrane</keyword>
<dbReference type="RefSeq" id="WP_367855650.1">
    <property type="nucleotide sequence ID" value="NZ_JBFOHK010000005.1"/>
</dbReference>
<feature type="transmembrane region" description="Helical" evidence="1">
    <location>
        <begin position="67"/>
        <end position="91"/>
    </location>
</feature>
<dbReference type="Proteomes" id="UP001556220">
    <property type="component" value="Unassembled WGS sequence"/>
</dbReference>
<accession>A0ABV3QIC8</accession>
<keyword evidence="1" id="KW-0812">Transmembrane</keyword>
<organism evidence="2 3">
    <name type="scientific">Rhodanobacter lycopersici</name>
    <dbReference type="NCBI Taxonomy" id="3162487"/>
    <lineage>
        <taxon>Bacteria</taxon>
        <taxon>Pseudomonadati</taxon>
        <taxon>Pseudomonadota</taxon>
        <taxon>Gammaproteobacteria</taxon>
        <taxon>Lysobacterales</taxon>
        <taxon>Rhodanobacteraceae</taxon>
        <taxon>Rhodanobacter</taxon>
    </lineage>
</organism>
<feature type="transmembrane region" description="Helical" evidence="1">
    <location>
        <begin position="12"/>
        <end position="40"/>
    </location>
</feature>
<protein>
    <recommendedName>
        <fullName evidence="4">DUF1440 domain-containing protein</fullName>
    </recommendedName>
</protein>
<proteinExistence type="predicted"/>
<keyword evidence="3" id="KW-1185">Reference proteome</keyword>
<gene>
    <name evidence="2" type="ORF">ABQJ54_17745</name>
</gene>
<keyword evidence="1" id="KW-1133">Transmembrane helix</keyword>
<feature type="transmembrane region" description="Helical" evidence="1">
    <location>
        <begin position="103"/>
        <end position="122"/>
    </location>
</feature>
<evidence type="ECO:0008006" key="4">
    <source>
        <dbReference type="Google" id="ProtNLM"/>
    </source>
</evidence>
<evidence type="ECO:0000313" key="3">
    <source>
        <dbReference type="Proteomes" id="UP001556220"/>
    </source>
</evidence>
<dbReference type="EMBL" id="JBFOHK010000005">
    <property type="protein sequence ID" value="MEW9573601.1"/>
    <property type="molecule type" value="Genomic_DNA"/>
</dbReference>